<organism evidence="1 2">
    <name type="scientific">Methanohalarchaeum thermophilum</name>
    <dbReference type="NCBI Taxonomy" id="1903181"/>
    <lineage>
        <taxon>Archaea</taxon>
        <taxon>Methanobacteriati</taxon>
        <taxon>Methanobacteriota</taxon>
        <taxon>Methanonatronarchaeia</taxon>
        <taxon>Methanonatronarchaeales</taxon>
        <taxon>Methanonatronarchaeaceae</taxon>
        <taxon>Candidatus Methanohalarchaeum</taxon>
    </lineage>
</organism>
<reference evidence="1" key="1">
    <citation type="submission" date="2016-12" db="EMBL/GenBank/DDBJ databases">
        <title>Discovery of methanogenic haloarchaea.</title>
        <authorList>
            <person name="Sorokin D.Y."/>
            <person name="Makarova K.S."/>
            <person name="Abbas B."/>
            <person name="Ferrer M."/>
            <person name="Golyshin P.N."/>
        </authorList>
    </citation>
    <scope>NUCLEOTIDE SEQUENCE [LARGE SCALE GENOMIC DNA]</scope>
    <source>
        <strain evidence="1">HMET1</strain>
    </source>
</reference>
<dbReference type="AlphaFoldDB" id="A0A1Q6DXI4"/>
<dbReference type="InParanoid" id="A0A1Q6DXI4"/>
<sequence>MPYKLIHASPKSKTLEEVFPTTKNKEKIELQI</sequence>
<proteinExistence type="predicted"/>
<evidence type="ECO:0000313" key="2">
    <source>
        <dbReference type="Proteomes" id="UP000185744"/>
    </source>
</evidence>
<dbReference type="EMBL" id="MSDW01000001">
    <property type="protein sequence ID" value="OKY79022.1"/>
    <property type="molecule type" value="Genomic_DNA"/>
</dbReference>
<comment type="caution">
    <text evidence="1">The sequence shown here is derived from an EMBL/GenBank/DDBJ whole genome shotgun (WGS) entry which is preliminary data.</text>
</comment>
<name>A0A1Q6DXI4_METT1</name>
<protein>
    <submittedName>
        <fullName evidence="1">Uncharacterized protein</fullName>
    </submittedName>
</protein>
<accession>A0A1Q6DXI4</accession>
<keyword evidence="2" id="KW-1185">Reference proteome</keyword>
<dbReference type="Proteomes" id="UP000185744">
    <property type="component" value="Unassembled WGS sequence"/>
</dbReference>
<evidence type="ECO:0000313" key="1">
    <source>
        <dbReference type="EMBL" id="OKY79022.1"/>
    </source>
</evidence>
<gene>
    <name evidence="1" type="ORF">BTN85_1528</name>
</gene>